<dbReference type="PANTHER" id="PTHR46558:SF4">
    <property type="entry name" value="DNA-BIDING PHAGE PROTEIN"/>
    <property type="match status" value="1"/>
</dbReference>
<dbReference type="InterPro" id="IPR010982">
    <property type="entry name" value="Lambda_DNA-bd_dom_sf"/>
</dbReference>
<gene>
    <name evidence="4" type="ORF">AEA09_18975</name>
</gene>
<dbReference type="Pfam" id="PF01381">
    <property type="entry name" value="HTH_3"/>
    <property type="match status" value="1"/>
</dbReference>
<dbReference type="PROSITE" id="PS50943">
    <property type="entry name" value="HTH_CROC1"/>
    <property type="match status" value="1"/>
</dbReference>
<name>A0ABR5JWF7_9BACI</name>
<comment type="caution">
    <text evidence="4">The sequence shown here is derived from an EMBL/GenBank/DDBJ whole genome shotgun (WGS) entry which is preliminary data.</text>
</comment>
<dbReference type="Proteomes" id="UP000050668">
    <property type="component" value="Unassembled WGS sequence"/>
</dbReference>
<feature type="transmembrane region" description="Helical" evidence="2">
    <location>
        <begin position="74"/>
        <end position="93"/>
    </location>
</feature>
<keyword evidence="5" id="KW-1185">Reference proteome</keyword>
<evidence type="ECO:0000313" key="5">
    <source>
        <dbReference type="Proteomes" id="UP000050668"/>
    </source>
</evidence>
<keyword evidence="1" id="KW-0238">DNA-binding</keyword>
<reference evidence="5" key="1">
    <citation type="submission" date="2015-07" db="EMBL/GenBank/DDBJ databases">
        <title>Fjat-14205 dsm 2895.</title>
        <authorList>
            <person name="Liu B."/>
            <person name="Wang J."/>
            <person name="Zhu Y."/>
            <person name="Liu G."/>
            <person name="Chen Q."/>
            <person name="Chen Z."/>
            <person name="Lan J."/>
            <person name="Che J."/>
            <person name="Ge C."/>
            <person name="Shi H."/>
            <person name="Pan Z."/>
            <person name="Liu X."/>
        </authorList>
    </citation>
    <scope>NUCLEOTIDE SEQUENCE [LARGE SCALE GENOMIC DNA]</scope>
    <source>
        <strain evidence="5">DSM 25560</strain>
    </source>
</reference>
<evidence type="ECO:0000256" key="1">
    <source>
        <dbReference type="ARBA" id="ARBA00023125"/>
    </source>
</evidence>
<evidence type="ECO:0000259" key="3">
    <source>
        <dbReference type="PROSITE" id="PS50943"/>
    </source>
</evidence>
<keyword evidence="2" id="KW-0812">Transmembrane</keyword>
<feature type="transmembrane region" description="Helical" evidence="2">
    <location>
        <begin position="105"/>
        <end position="122"/>
    </location>
</feature>
<dbReference type="InterPro" id="IPR001387">
    <property type="entry name" value="Cro/C1-type_HTH"/>
</dbReference>
<dbReference type="RefSeq" id="WP_053585527.1">
    <property type="nucleotide sequence ID" value="NZ_LGRV01000008.1"/>
</dbReference>
<accession>A0ABR5JWF7</accession>
<organism evidence="4 5">
    <name type="scientific">Lysinibacillus contaminans</name>
    <dbReference type="NCBI Taxonomy" id="1293441"/>
    <lineage>
        <taxon>Bacteria</taxon>
        <taxon>Bacillati</taxon>
        <taxon>Bacillota</taxon>
        <taxon>Bacilli</taxon>
        <taxon>Bacillales</taxon>
        <taxon>Bacillaceae</taxon>
        <taxon>Lysinibacillus</taxon>
    </lineage>
</organism>
<keyword evidence="2" id="KW-1133">Transmembrane helix</keyword>
<dbReference type="SUPFAM" id="SSF47413">
    <property type="entry name" value="lambda repressor-like DNA-binding domains"/>
    <property type="match status" value="1"/>
</dbReference>
<sequence length="154" mass="18170">MTTGEAIRSKRMKLGLTQQQLADKIFVTRQTISKWELEKSVPDPISLELLNQVLNLTEVFNKNIKKGANKKMRIITNFIYVFLFGILFLPFRISWVQTKLNWKKPLFRFLIIPLVGILYLIYLHSLKDAVFYMFVVISLIIYFITARYFQEGEV</sequence>
<dbReference type="PANTHER" id="PTHR46558">
    <property type="entry name" value="TRACRIPTIONAL REGULATORY PROTEIN-RELATED-RELATED"/>
    <property type="match status" value="1"/>
</dbReference>
<dbReference type="SMART" id="SM00530">
    <property type="entry name" value="HTH_XRE"/>
    <property type="match status" value="1"/>
</dbReference>
<evidence type="ECO:0000313" key="4">
    <source>
        <dbReference type="EMBL" id="KOS66297.1"/>
    </source>
</evidence>
<dbReference type="Gene3D" id="1.10.260.40">
    <property type="entry name" value="lambda repressor-like DNA-binding domains"/>
    <property type="match status" value="1"/>
</dbReference>
<keyword evidence="2" id="KW-0472">Membrane</keyword>
<evidence type="ECO:0000256" key="2">
    <source>
        <dbReference type="SAM" id="Phobius"/>
    </source>
</evidence>
<feature type="transmembrane region" description="Helical" evidence="2">
    <location>
        <begin position="129"/>
        <end position="149"/>
    </location>
</feature>
<dbReference type="CDD" id="cd00093">
    <property type="entry name" value="HTH_XRE"/>
    <property type="match status" value="1"/>
</dbReference>
<proteinExistence type="predicted"/>
<protein>
    <recommendedName>
        <fullName evidence="3">HTH cro/C1-type domain-containing protein</fullName>
    </recommendedName>
</protein>
<feature type="domain" description="HTH cro/C1-type" evidence="3">
    <location>
        <begin position="7"/>
        <end position="60"/>
    </location>
</feature>
<dbReference type="EMBL" id="LGRV01000008">
    <property type="protein sequence ID" value="KOS66297.1"/>
    <property type="molecule type" value="Genomic_DNA"/>
</dbReference>